<dbReference type="RefSeq" id="WP_173417648.1">
    <property type="nucleotide sequence ID" value="NZ_CP054139.1"/>
</dbReference>
<evidence type="ECO:0000256" key="7">
    <source>
        <dbReference type="HAMAP-Rule" id="MF_00323"/>
    </source>
</evidence>
<gene>
    <name evidence="7 9" type="primary">hemH</name>
    <name evidence="9" type="ORF">HQ865_25710</name>
</gene>
<comment type="pathway">
    <text evidence="7">Porphyrin-containing compound metabolism; protoheme biosynthesis; protoheme from protoporphyrin-IX: step 1/1.</text>
</comment>
<dbReference type="AlphaFoldDB" id="A0A7D4PY80"/>
<comment type="function">
    <text evidence="7">Catalyzes the ferrous insertion into protoporphyrin IX.</text>
</comment>
<dbReference type="CDD" id="cd03411">
    <property type="entry name" value="Ferrochelatase_N"/>
    <property type="match status" value="1"/>
</dbReference>
<keyword evidence="7" id="KW-0479">Metal-binding</keyword>
<dbReference type="CDD" id="cd00419">
    <property type="entry name" value="Ferrochelatase_C"/>
    <property type="match status" value="1"/>
</dbReference>
<keyword evidence="7" id="KW-0963">Cytoplasm</keyword>
<dbReference type="InterPro" id="IPR033659">
    <property type="entry name" value="Ferrochelatase_N"/>
</dbReference>
<organism evidence="9 10">
    <name type="scientific">Mucilaginibacter mali</name>
    <dbReference type="NCBI Taxonomy" id="2740462"/>
    <lineage>
        <taxon>Bacteria</taxon>
        <taxon>Pseudomonadati</taxon>
        <taxon>Bacteroidota</taxon>
        <taxon>Sphingobacteriia</taxon>
        <taxon>Sphingobacteriales</taxon>
        <taxon>Sphingobacteriaceae</taxon>
        <taxon>Mucilaginibacter</taxon>
    </lineage>
</organism>
<dbReference type="InterPro" id="IPR001015">
    <property type="entry name" value="Ferrochelatase"/>
</dbReference>
<keyword evidence="3 7" id="KW-0350">Heme biosynthesis</keyword>
<dbReference type="PANTHER" id="PTHR11108">
    <property type="entry name" value="FERROCHELATASE"/>
    <property type="match status" value="1"/>
</dbReference>
<dbReference type="InterPro" id="IPR033644">
    <property type="entry name" value="Ferrochelatase_C"/>
</dbReference>
<evidence type="ECO:0000256" key="4">
    <source>
        <dbReference type="ARBA" id="ARBA00023239"/>
    </source>
</evidence>
<evidence type="ECO:0000256" key="3">
    <source>
        <dbReference type="ARBA" id="ARBA00023133"/>
    </source>
</evidence>
<evidence type="ECO:0000256" key="8">
    <source>
        <dbReference type="RuleBase" id="RU004185"/>
    </source>
</evidence>
<keyword evidence="4 7" id="KW-0456">Lyase</keyword>
<comment type="subcellular location">
    <subcellularLocation>
        <location evidence="7">Cytoplasm</location>
    </subcellularLocation>
</comment>
<dbReference type="KEGG" id="mmab:HQ865_25710"/>
<reference evidence="9 10" key="1">
    <citation type="submission" date="2020-05" db="EMBL/GenBank/DDBJ databases">
        <title>Mucilaginibacter mali sp. nov.</title>
        <authorList>
            <person name="Kim H.S."/>
            <person name="Lee K.C."/>
            <person name="Suh M.K."/>
            <person name="Kim J.-S."/>
            <person name="Han K.-I."/>
            <person name="Eom M.K."/>
            <person name="Shin Y.K."/>
            <person name="Lee J.-S."/>
        </authorList>
    </citation>
    <scope>NUCLEOTIDE SEQUENCE [LARGE SCALE GENOMIC DNA]</scope>
    <source>
        <strain evidence="9 10">G2-14</strain>
    </source>
</reference>
<dbReference type="Pfam" id="PF00762">
    <property type="entry name" value="Ferrochelatase"/>
    <property type="match status" value="1"/>
</dbReference>
<comment type="similarity">
    <text evidence="1 7 8">Belongs to the ferrochelatase family.</text>
</comment>
<dbReference type="GO" id="GO:0005737">
    <property type="term" value="C:cytoplasm"/>
    <property type="evidence" value="ECO:0007669"/>
    <property type="project" value="UniProtKB-SubCell"/>
</dbReference>
<evidence type="ECO:0000313" key="9">
    <source>
        <dbReference type="EMBL" id="QKJ33003.1"/>
    </source>
</evidence>
<dbReference type="EMBL" id="CP054139">
    <property type="protein sequence ID" value="QKJ33003.1"/>
    <property type="molecule type" value="Genomic_DNA"/>
</dbReference>
<accession>A0A7D4PY80</accession>
<dbReference type="UniPathway" id="UPA00252">
    <property type="reaction ID" value="UER00325"/>
</dbReference>
<feature type="binding site" evidence="7">
    <location>
        <position position="191"/>
    </location>
    <ligand>
        <name>Fe(2+)</name>
        <dbReference type="ChEBI" id="CHEBI:29033"/>
    </ligand>
</feature>
<evidence type="ECO:0000313" key="10">
    <source>
        <dbReference type="Proteomes" id="UP000505355"/>
    </source>
</evidence>
<feature type="binding site" evidence="7">
    <location>
        <position position="294"/>
    </location>
    <ligand>
        <name>Fe(2+)</name>
        <dbReference type="ChEBI" id="CHEBI:29033"/>
    </ligand>
</feature>
<keyword evidence="2 7" id="KW-0408">Iron</keyword>
<dbReference type="SUPFAM" id="SSF53800">
    <property type="entry name" value="Chelatase"/>
    <property type="match status" value="1"/>
</dbReference>
<evidence type="ECO:0000256" key="2">
    <source>
        <dbReference type="ARBA" id="ARBA00023004"/>
    </source>
</evidence>
<comment type="catalytic activity">
    <reaction evidence="6">
        <text>Fe-coproporphyrin III + 2 H(+) = coproporphyrin III + Fe(2+)</text>
        <dbReference type="Rhea" id="RHEA:49572"/>
        <dbReference type="ChEBI" id="CHEBI:15378"/>
        <dbReference type="ChEBI" id="CHEBI:29033"/>
        <dbReference type="ChEBI" id="CHEBI:68438"/>
        <dbReference type="ChEBI" id="CHEBI:131725"/>
        <dbReference type="EC" id="4.99.1.9"/>
    </reaction>
    <physiologicalReaction direction="right-to-left" evidence="6">
        <dbReference type="Rhea" id="RHEA:49574"/>
    </physiologicalReaction>
</comment>
<proteinExistence type="inferred from homology"/>
<evidence type="ECO:0000256" key="5">
    <source>
        <dbReference type="ARBA" id="ARBA00023244"/>
    </source>
</evidence>
<dbReference type="Proteomes" id="UP000505355">
    <property type="component" value="Chromosome"/>
</dbReference>
<dbReference type="Gene3D" id="3.40.50.1400">
    <property type="match status" value="2"/>
</dbReference>
<dbReference type="PANTHER" id="PTHR11108:SF1">
    <property type="entry name" value="FERROCHELATASE, MITOCHONDRIAL"/>
    <property type="match status" value="1"/>
</dbReference>
<dbReference type="GO" id="GO:0046872">
    <property type="term" value="F:metal ion binding"/>
    <property type="evidence" value="ECO:0007669"/>
    <property type="project" value="UniProtKB-KW"/>
</dbReference>
<keyword evidence="10" id="KW-1185">Reference proteome</keyword>
<protein>
    <recommendedName>
        <fullName evidence="7">Ferrochelatase</fullName>
        <ecNumber evidence="7">4.98.1.1</ecNumber>
    </recommendedName>
    <alternativeName>
        <fullName evidence="7">Heme synthase</fullName>
    </alternativeName>
    <alternativeName>
        <fullName evidence="7">Protoheme ferro-lyase</fullName>
    </alternativeName>
</protein>
<comment type="catalytic activity">
    <reaction evidence="7">
        <text>heme b + 2 H(+) = protoporphyrin IX + Fe(2+)</text>
        <dbReference type="Rhea" id="RHEA:22584"/>
        <dbReference type="ChEBI" id="CHEBI:15378"/>
        <dbReference type="ChEBI" id="CHEBI:29033"/>
        <dbReference type="ChEBI" id="CHEBI:57306"/>
        <dbReference type="ChEBI" id="CHEBI:60344"/>
        <dbReference type="EC" id="4.98.1.1"/>
    </reaction>
</comment>
<name>A0A7D4PY80_9SPHI</name>
<dbReference type="GO" id="GO:0004325">
    <property type="term" value="F:ferrochelatase activity"/>
    <property type="evidence" value="ECO:0007669"/>
    <property type="project" value="UniProtKB-UniRule"/>
</dbReference>
<keyword evidence="5 7" id="KW-0627">Porphyrin biosynthesis</keyword>
<sequence>MAKGILLVNLGTPDSPSVRDVRKYLAEFLMDPRVIDIAPLARLLLVRGIIVPFRGPRSAKLYRDIWDQDHGSPLLHWSRLQQKQLAENLGSEYVVELAMRYQNPSLENALENLRRKGVDSIRVIPMFPQYASATTGSVIARVMELIRRWPVILPVTFTGAFYDHPLLVKAFAAKARAYRQEDHDHVLFSFHGLPLRQLQQADPQGHHCGQKPGCCNSIGPENKHCYAAQCHRTAALVAAELGIPASKYTVCFQSRLGKAEWIRPYATTVISGLAAARTERLLVFSPSFVTDCLETIEEIGKEYLEYFRKEGGKELQLVEGLNDSALFADLLTLLAIDQAEFSMAIWA</sequence>
<dbReference type="NCBIfam" id="TIGR00109">
    <property type="entry name" value="hemH"/>
    <property type="match status" value="1"/>
</dbReference>
<dbReference type="HAMAP" id="MF_00323">
    <property type="entry name" value="Ferrochelatase"/>
    <property type="match status" value="1"/>
</dbReference>
<evidence type="ECO:0000256" key="1">
    <source>
        <dbReference type="ARBA" id="ARBA00007718"/>
    </source>
</evidence>
<evidence type="ECO:0000256" key="6">
    <source>
        <dbReference type="ARBA" id="ARBA00024536"/>
    </source>
</evidence>
<dbReference type="GO" id="GO:0006783">
    <property type="term" value="P:heme biosynthetic process"/>
    <property type="evidence" value="ECO:0007669"/>
    <property type="project" value="UniProtKB-UniRule"/>
</dbReference>
<dbReference type="EC" id="4.98.1.1" evidence="7"/>